<protein>
    <submittedName>
        <fullName evidence="3">Uncharacterized protein</fullName>
    </submittedName>
</protein>
<keyword evidence="4" id="KW-1185">Reference proteome</keyword>
<evidence type="ECO:0000313" key="4">
    <source>
        <dbReference type="Proteomes" id="UP001156882"/>
    </source>
</evidence>
<gene>
    <name evidence="3" type="ORF">GCM10007874_09070</name>
</gene>
<keyword evidence="2" id="KW-0732">Signal</keyword>
<name>A0ABQ6CBZ4_9HYPH</name>
<feature type="signal peptide" evidence="2">
    <location>
        <begin position="1"/>
        <end position="15"/>
    </location>
</feature>
<evidence type="ECO:0000313" key="3">
    <source>
        <dbReference type="EMBL" id="GLS17891.1"/>
    </source>
</evidence>
<feature type="region of interest" description="Disordered" evidence="1">
    <location>
        <begin position="19"/>
        <end position="50"/>
    </location>
</feature>
<dbReference type="EMBL" id="BSPC01000007">
    <property type="protein sequence ID" value="GLS17891.1"/>
    <property type="molecule type" value="Genomic_DNA"/>
</dbReference>
<reference evidence="4" key="1">
    <citation type="journal article" date="2019" name="Int. J. Syst. Evol. Microbiol.">
        <title>The Global Catalogue of Microorganisms (GCM) 10K type strain sequencing project: providing services to taxonomists for standard genome sequencing and annotation.</title>
        <authorList>
            <consortium name="The Broad Institute Genomics Platform"/>
            <consortium name="The Broad Institute Genome Sequencing Center for Infectious Disease"/>
            <person name="Wu L."/>
            <person name="Ma J."/>
        </authorList>
    </citation>
    <scope>NUCLEOTIDE SEQUENCE [LARGE SCALE GENOMIC DNA]</scope>
    <source>
        <strain evidence="4">NBRC 101365</strain>
    </source>
</reference>
<evidence type="ECO:0000256" key="1">
    <source>
        <dbReference type="SAM" id="MobiDB-lite"/>
    </source>
</evidence>
<dbReference type="RefSeq" id="WP_284310725.1">
    <property type="nucleotide sequence ID" value="NZ_BSPC01000007.1"/>
</dbReference>
<feature type="chain" id="PRO_5046458992" evidence="2">
    <location>
        <begin position="16"/>
        <end position="89"/>
    </location>
</feature>
<comment type="caution">
    <text evidence="3">The sequence shown here is derived from an EMBL/GenBank/DDBJ whole genome shotgun (WGS) entry which is preliminary data.</text>
</comment>
<sequence>MAVAVLMLAVETVMAAGKPAWPEHSPSGNIPDKQVFMPHDSPDGREPQAPAGWARRALPYHRQSAGKYETAAAGQIVARLQREGRAVEH</sequence>
<organism evidence="3 4">
    <name type="scientific">Labrys miyagiensis</name>
    <dbReference type="NCBI Taxonomy" id="346912"/>
    <lineage>
        <taxon>Bacteria</taxon>
        <taxon>Pseudomonadati</taxon>
        <taxon>Pseudomonadota</taxon>
        <taxon>Alphaproteobacteria</taxon>
        <taxon>Hyphomicrobiales</taxon>
        <taxon>Xanthobacteraceae</taxon>
        <taxon>Labrys</taxon>
    </lineage>
</organism>
<proteinExistence type="predicted"/>
<dbReference type="Proteomes" id="UP001156882">
    <property type="component" value="Unassembled WGS sequence"/>
</dbReference>
<accession>A0ABQ6CBZ4</accession>
<evidence type="ECO:0000256" key="2">
    <source>
        <dbReference type="SAM" id="SignalP"/>
    </source>
</evidence>